<organism evidence="1">
    <name type="scientific">gut metagenome</name>
    <dbReference type="NCBI Taxonomy" id="749906"/>
    <lineage>
        <taxon>unclassified sequences</taxon>
        <taxon>metagenomes</taxon>
        <taxon>organismal metagenomes</taxon>
    </lineage>
</organism>
<dbReference type="EMBL" id="AMCI01003391">
    <property type="protein sequence ID" value="EJX00406.1"/>
    <property type="molecule type" value="Genomic_DNA"/>
</dbReference>
<dbReference type="AlphaFoldDB" id="J9CJY4"/>
<proteinExistence type="predicted"/>
<protein>
    <submittedName>
        <fullName evidence="1">Uncharacterized protein</fullName>
    </submittedName>
</protein>
<accession>J9CJY4</accession>
<name>J9CJY4_9ZZZZ</name>
<comment type="caution">
    <text evidence="1">The sequence shown here is derived from an EMBL/GenBank/DDBJ whole genome shotgun (WGS) entry which is preliminary data.</text>
</comment>
<evidence type="ECO:0000313" key="1">
    <source>
        <dbReference type="EMBL" id="EJX00406.1"/>
    </source>
</evidence>
<sequence>MAVRPACRTFFRFTKLRLTGCHFSNRIPGSQRATNLPERQIGHSGHRGKHHWNFYRIGTQLH</sequence>
<gene>
    <name evidence="1" type="ORF">EVA_11487</name>
</gene>
<reference evidence="1" key="1">
    <citation type="journal article" date="2012" name="PLoS ONE">
        <title>Gene sets for utilization of primary and secondary nutrition supplies in the distal gut of endangered iberian lynx.</title>
        <authorList>
            <person name="Alcaide M."/>
            <person name="Messina E."/>
            <person name="Richter M."/>
            <person name="Bargiela R."/>
            <person name="Peplies J."/>
            <person name="Huws S.A."/>
            <person name="Newbold C.J."/>
            <person name="Golyshin P.N."/>
            <person name="Simon M.A."/>
            <person name="Lopez G."/>
            <person name="Yakimov M.M."/>
            <person name="Ferrer M."/>
        </authorList>
    </citation>
    <scope>NUCLEOTIDE SEQUENCE</scope>
</reference>